<evidence type="ECO:0000313" key="2">
    <source>
        <dbReference type="EMBL" id="CAD7571437.1"/>
    </source>
</evidence>
<proteinExistence type="predicted"/>
<protein>
    <submittedName>
        <fullName evidence="2">(California timema) hypothetical protein</fullName>
    </submittedName>
</protein>
<name>A0A7R9J2M1_TIMCA</name>
<dbReference type="EMBL" id="OE180511">
    <property type="protein sequence ID" value="CAD7571437.1"/>
    <property type="molecule type" value="Genomic_DNA"/>
</dbReference>
<evidence type="ECO:0000256" key="1">
    <source>
        <dbReference type="SAM" id="MobiDB-lite"/>
    </source>
</evidence>
<accession>A0A7R9J2M1</accession>
<dbReference type="AlphaFoldDB" id="A0A7R9J2M1"/>
<feature type="region of interest" description="Disordered" evidence="1">
    <location>
        <begin position="210"/>
        <end position="239"/>
    </location>
</feature>
<gene>
    <name evidence="2" type="ORF">TCMB3V08_LOCUS4112</name>
</gene>
<reference evidence="2" key="1">
    <citation type="submission" date="2020-11" db="EMBL/GenBank/DDBJ databases">
        <authorList>
            <person name="Tran Van P."/>
        </authorList>
    </citation>
    <scope>NUCLEOTIDE SEQUENCE</scope>
</reference>
<sequence>MRGYQKVSRLVLLNENRVEHGDVCAVGTICDLHLSVGQVASFCVDQNVRRSSRTSCLTLPTISGFVLVEGHSDLSWSVSDVLPLLKCECHSKHTGRLDPDVINAPLPVFHRPPSTERDMTIMRPPAHEESCLQVQRAADYLVPLSAPELPSSPSTSSVDKLLANSADWETSFVLPESRSTQPLLEQESSSSSEVVAMAAEKLPPAVGSLVSLEKTSPPAPTHTNNNNNNNNRGSLKGSLPLDASALTKQPLPYVNVNVTPSHVTLPQMENDMEVQNRPFTVQGAATRHLMSDTEISC</sequence>
<organism evidence="2">
    <name type="scientific">Timema californicum</name>
    <name type="common">California timema</name>
    <name type="synonym">Walking stick</name>
    <dbReference type="NCBI Taxonomy" id="61474"/>
    <lineage>
        <taxon>Eukaryota</taxon>
        <taxon>Metazoa</taxon>
        <taxon>Ecdysozoa</taxon>
        <taxon>Arthropoda</taxon>
        <taxon>Hexapoda</taxon>
        <taxon>Insecta</taxon>
        <taxon>Pterygota</taxon>
        <taxon>Neoptera</taxon>
        <taxon>Polyneoptera</taxon>
        <taxon>Phasmatodea</taxon>
        <taxon>Timematodea</taxon>
        <taxon>Timematoidea</taxon>
        <taxon>Timematidae</taxon>
        <taxon>Timema</taxon>
    </lineage>
</organism>